<dbReference type="InterPro" id="IPR017438">
    <property type="entry name" value="ATP-NAD_kinase_N"/>
</dbReference>
<evidence type="ECO:0000313" key="3">
    <source>
        <dbReference type="Proteomes" id="UP000539642"/>
    </source>
</evidence>
<keyword evidence="3" id="KW-1185">Reference proteome</keyword>
<comment type="caution">
    <text evidence="2">The sequence shown here is derived from an EMBL/GenBank/DDBJ whole genome shotgun (WGS) entry which is preliminary data.</text>
</comment>
<dbReference type="InterPro" id="IPR001206">
    <property type="entry name" value="Diacylglycerol_kinase_cat_dom"/>
</dbReference>
<dbReference type="PROSITE" id="PS50146">
    <property type="entry name" value="DAGK"/>
    <property type="match status" value="1"/>
</dbReference>
<evidence type="ECO:0000259" key="1">
    <source>
        <dbReference type="PROSITE" id="PS50146"/>
    </source>
</evidence>
<organism evidence="2 3">
    <name type="scientific">Desulfoprunum benzoelyticum</name>
    <dbReference type="NCBI Taxonomy" id="1506996"/>
    <lineage>
        <taxon>Bacteria</taxon>
        <taxon>Pseudomonadati</taxon>
        <taxon>Thermodesulfobacteriota</taxon>
        <taxon>Desulfobulbia</taxon>
        <taxon>Desulfobulbales</taxon>
        <taxon>Desulfobulbaceae</taxon>
        <taxon>Desulfoprunum</taxon>
    </lineage>
</organism>
<gene>
    <name evidence="2" type="ORF">HNQ81_002434</name>
</gene>
<keyword evidence="2" id="KW-0418">Kinase</keyword>
<feature type="domain" description="DAGKc" evidence="1">
    <location>
        <begin position="16"/>
        <end position="158"/>
    </location>
</feature>
<dbReference type="Proteomes" id="UP000539642">
    <property type="component" value="Unassembled WGS sequence"/>
</dbReference>
<reference evidence="2 3" key="1">
    <citation type="submission" date="2020-08" db="EMBL/GenBank/DDBJ databases">
        <title>Genomic Encyclopedia of Type Strains, Phase IV (KMG-IV): sequencing the most valuable type-strain genomes for metagenomic binning, comparative biology and taxonomic classification.</title>
        <authorList>
            <person name="Goeker M."/>
        </authorList>
    </citation>
    <scope>NUCLEOTIDE SEQUENCE [LARGE SCALE GENOMIC DNA]</scope>
    <source>
        <strain evidence="2 3">DSM 28570</strain>
    </source>
</reference>
<keyword evidence="2" id="KW-0808">Transferase</keyword>
<evidence type="ECO:0000313" key="2">
    <source>
        <dbReference type="EMBL" id="MBB5348694.1"/>
    </source>
</evidence>
<sequence>MHPDTTATTVAISAIEETVRIGILYNPLSGRNRRAPDALPRFISGQAQILMTEVRTPREVHDALTEFARQNVGMVVISGGDGTVQATLTELFTRSPFATCPQLVVLAAGTTNMIAGDVGLRGDQHRALLRLFDWARTGRGRIVRVERPLLRLQVPGHEVKFGMFFGAAIISQGIDYYQQNLHNQGLHGVVGIGLTLCRYLWAAVRHSNRRMTTTPMTVGIDGQPPRRENFLLFLVTTLDRLFFGMRPFWGGGQGPLRYTAVRTQSPYLLQVLPMLARGRKCLRGTPENGYFSGNVNEIRLFTDSSVALDGELYTPDTMQEPTVLQCGGRATFLRID</sequence>
<dbReference type="AlphaFoldDB" id="A0A840UZ17"/>
<proteinExistence type="predicted"/>
<dbReference type="Pfam" id="PF00781">
    <property type="entry name" value="DAGK_cat"/>
    <property type="match status" value="1"/>
</dbReference>
<name>A0A840UZ17_9BACT</name>
<dbReference type="Gene3D" id="3.40.50.10330">
    <property type="entry name" value="Probable inorganic polyphosphate/atp-NAD kinase, domain 1"/>
    <property type="match status" value="1"/>
</dbReference>
<dbReference type="RefSeq" id="WP_183351526.1">
    <property type="nucleotide sequence ID" value="NZ_JACHEO010000014.1"/>
</dbReference>
<accession>A0A840UZ17</accession>
<dbReference type="GO" id="GO:0016301">
    <property type="term" value="F:kinase activity"/>
    <property type="evidence" value="ECO:0007669"/>
    <property type="project" value="UniProtKB-KW"/>
</dbReference>
<dbReference type="SUPFAM" id="SSF111331">
    <property type="entry name" value="NAD kinase/diacylglycerol kinase-like"/>
    <property type="match status" value="1"/>
</dbReference>
<dbReference type="InterPro" id="IPR016064">
    <property type="entry name" value="NAD/diacylglycerol_kinase_sf"/>
</dbReference>
<dbReference type="EMBL" id="JACHEO010000014">
    <property type="protein sequence ID" value="MBB5348694.1"/>
    <property type="molecule type" value="Genomic_DNA"/>
</dbReference>
<protein>
    <submittedName>
        <fullName evidence="2">Diacylglycerol kinase family enzyme</fullName>
    </submittedName>
</protein>